<name>A0ABN1ESE9_9PROT</name>
<gene>
    <name evidence="1" type="ORF">GCM10009416_09780</name>
</gene>
<reference evidence="1 2" key="1">
    <citation type="journal article" date="2019" name="Int. J. Syst. Evol. Microbiol.">
        <title>The Global Catalogue of Microorganisms (GCM) 10K type strain sequencing project: providing services to taxonomists for standard genome sequencing and annotation.</title>
        <authorList>
            <consortium name="The Broad Institute Genomics Platform"/>
            <consortium name="The Broad Institute Genome Sequencing Center for Infectious Disease"/>
            <person name="Wu L."/>
            <person name="Ma J."/>
        </authorList>
    </citation>
    <scope>NUCLEOTIDE SEQUENCE [LARGE SCALE GENOMIC DNA]</scope>
    <source>
        <strain evidence="1 2">JCM 9933</strain>
    </source>
</reference>
<sequence>MKPTEGAKAGAVFVHTRRVTWGETDAARIAYTARFLDFAMEATEAWFQDRLGVGWYEMNVDHGIGTPFVHARLDFRSPVTPRDTLSSTVRLVRLGGSSLRFAVVGRVGERLAYEAELVCAFVDAAGMRPVRAPDRFRPALEAEAALGAG</sequence>
<dbReference type="Pfam" id="PF13279">
    <property type="entry name" value="4HBT_2"/>
    <property type="match status" value="1"/>
</dbReference>
<dbReference type="InterPro" id="IPR050563">
    <property type="entry name" value="4-hydroxybenzoyl-CoA_TE"/>
</dbReference>
<accession>A0ABN1ESE9</accession>
<dbReference type="RefSeq" id="WP_343894036.1">
    <property type="nucleotide sequence ID" value="NZ_BAAAFZ010000008.1"/>
</dbReference>
<dbReference type="InterPro" id="IPR029069">
    <property type="entry name" value="HotDog_dom_sf"/>
</dbReference>
<dbReference type="CDD" id="cd00586">
    <property type="entry name" value="4HBT"/>
    <property type="match status" value="1"/>
</dbReference>
<evidence type="ECO:0008006" key="3">
    <source>
        <dbReference type="Google" id="ProtNLM"/>
    </source>
</evidence>
<comment type="caution">
    <text evidence="1">The sequence shown here is derived from an EMBL/GenBank/DDBJ whole genome shotgun (WGS) entry which is preliminary data.</text>
</comment>
<dbReference type="Gene3D" id="3.10.129.10">
    <property type="entry name" value="Hotdog Thioesterase"/>
    <property type="match status" value="1"/>
</dbReference>
<organism evidence="1 2">
    <name type="scientific">Craurococcus roseus</name>
    <dbReference type="NCBI Taxonomy" id="77585"/>
    <lineage>
        <taxon>Bacteria</taxon>
        <taxon>Pseudomonadati</taxon>
        <taxon>Pseudomonadota</taxon>
        <taxon>Alphaproteobacteria</taxon>
        <taxon>Acetobacterales</taxon>
        <taxon>Acetobacteraceae</taxon>
        <taxon>Craurococcus</taxon>
    </lineage>
</organism>
<dbReference type="SUPFAM" id="SSF54637">
    <property type="entry name" value="Thioesterase/thiol ester dehydrase-isomerase"/>
    <property type="match status" value="1"/>
</dbReference>
<evidence type="ECO:0000313" key="1">
    <source>
        <dbReference type="EMBL" id="GAA0573153.1"/>
    </source>
</evidence>
<protein>
    <recommendedName>
        <fullName evidence="3">Acyl-CoA thioesterase</fullName>
    </recommendedName>
</protein>
<keyword evidence="2" id="KW-1185">Reference proteome</keyword>
<dbReference type="PANTHER" id="PTHR31793">
    <property type="entry name" value="4-HYDROXYBENZOYL-COA THIOESTERASE FAMILY MEMBER"/>
    <property type="match status" value="1"/>
</dbReference>
<dbReference type="PANTHER" id="PTHR31793:SF24">
    <property type="entry name" value="LONG-CHAIN ACYL-COA THIOESTERASE FADM"/>
    <property type="match status" value="1"/>
</dbReference>
<dbReference type="EMBL" id="BAAAFZ010000008">
    <property type="protein sequence ID" value="GAA0573153.1"/>
    <property type="molecule type" value="Genomic_DNA"/>
</dbReference>
<dbReference type="Proteomes" id="UP001501588">
    <property type="component" value="Unassembled WGS sequence"/>
</dbReference>
<evidence type="ECO:0000313" key="2">
    <source>
        <dbReference type="Proteomes" id="UP001501588"/>
    </source>
</evidence>
<proteinExistence type="predicted"/>